<reference evidence="9" key="1">
    <citation type="submission" date="2021-12" db="EMBL/GenBank/DDBJ databases">
        <title>Prjna785345.</title>
        <authorList>
            <person name="Rujirawat T."/>
            <person name="Krajaejun T."/>
        </authorList>
    </citation>
    <scope>NUCLEOTIDE SEQUENCE</scope>
    <source>
        <strain evidence="9">Pi057C3</strain>
    </source>
</reference>
<comment type="subcellular location">
    <subcellularLocation>
        <location evidence="1">Cytoplasm</location>
        <location evidence="1">Cytoskeleton</location>
        <location evidence="1">Microtubule organizing center</location>
        <location evidence="1">Centrosome</location>
        <location evidence="1">Centriolar satellite</location>
    </subcellularLocation>
</comment>
<dbReference type="EMBL" id="JAKCXM010000038">
    <property type="protein sequence ID" value="KAJ0405934.1"/>
    <property type="molecule type" value="Genomic_DNA"/>
</dbReference>
<evidence type="ECO:0000256" key="6">
    <source>
        <dbReference type="ARBA" id="ARBA00033750"/>
    </source>
</evidence>
<comment type="function">
    <text evidence="8">Regulator of the tubulin polyglutamylase complex (TPGC) that controls cytoskeletal organization, nuclear shape, and cilium disassembly by balancing microtubule and actin assembly. Regulates the assembly and stability of the TPGC and thereby modulates polyglutamylation of the microtubule, which antagonizes MAP4 binding.</text>
</comment>
<evidence type="ECO:0000256" key="2">
    <source>
        <dbReference type="ARBA" id="ARBA00022490"/>
    </source>
</evidence>
<evidence type="ECO:0000313" key="9">
    <source>
        <dbReference type="EMBL" id="KAJ0405934.1"/>
    </source>
</evidence>
<sequence length="276" mass="30581">MTRLRAQRIVASALRLIDQQDPAAVAANGVVASSRRPSVTASRVSPAQDTYLTNSGVYFLMEDLVKRLDEDRPEQVSSYISTYFAAIAKGTHIRGRDFEFINGTLQNRLAFLQHIHSSFAGVDTSIEITREDFAELVRHQCRNYPLDLLQQASAHLDEDAEGEVCAPLHSFLDAFRVTLVFHEFLSKVHDIYADAAANRATTPNGPSLSESIVNARAVDRVVARLRLIRQQIIGPVPPVDVLEPLVFKCATYKESEEIANVIDELQAAFACLSSQI</sequence>
<evidence type="ECO:0000256" key="5">
    <source>
        <dbReference type="ARBA" id="ARBA00023212"/>
    </source>
</evidence>
<keyword evidence="3" id="KW-0597">Phosphoprotein</keyword>
<organism evidence="9 10">
    <name type="scientific">Pythium insidiosum</name>
    <name type="common">Pythiosis disease agent</name>
    <dbReference type="NCBI Taxonomy" id="114742"/>
    <lineage>
        <taxon>Eukaryota</taxon>
        <taxon>Sar</taxon>
        <taxon>Stramenopiles</taxon>
        <taxon>Oomycota</taxon>
        <taxon>Peronosporomycetes</taxon>
        <taxon>Pythiales</taxon>
        <taxon>Pythiaceae</taxon>
        <taxon>Pythium</taxon>
    </lineage>
</organism>
<dbReference type="AlphaFoldDB" id="A0AAD5MFI7"/>
<dbReference type="Proteomes" id="UP001209570">
    <property type="component" value="Unassembled WGS sequence"/>
</dbReference>
<gene>
    <name evidence="9" type="ORF">P43SY_005500</name>
</gene>
<dbReference type="PANTHER" id="PTHR34252:SF1">
    <property type="entry name" value="CENTRIOLAR SATELLITE-ASSOCIATED TUBULIN POLYGLUTAMYLASE COMPLEX REGULATOR 1"/>
    <property type="match status" value="1"/>
</dbReference>
<name>A0AAD5MFI7_PYTIN</name>
<evidence type="ECO:0000256" key="8">
    <source>
        <dbReference type="ARBA" id="ARBA00045673"/>
    </source>
</evidence>
<comment type="similarity">
    <text evidence="6">Belongs to the CSTPP1 family.</text>
</comment>
<keyword evidence="5" id="KW-0206">Cytoskeleton</keyword>
<evidence type="ECO:0000256" key="3">
    <source>
        <dbReference type="ARBA" id="ARBA00022553"/>
    </source>
</evidence>
<accession>A0AAD5MFI7</accession>
<keyword evidence="4" id="KW-0493">Microtubule</keyword>
<comment type="caution">
    <text evidence="9">The sequence shown here is derived from an EMBL/GenBank/DDBJ whole genome shotgun (WGS) entry which is preliminary data.</text>
</comment>
<evidence type="ECO:0000313" key="10">
    <source>
        <dbReference type="Proteomes" id="UP001209570"/>
    </source>
</evidence>
<dbReference type="CDD" id="cd22959">
    <property type="entry name" value="DD_C11orf49"/>
    <property type="match status" value="1"/>
</dbReference>
<dbReference type="PANTHER" id="PTHR34252">
    <property type="entry name" value="UPF0705 PROTEIN C11ORF49"/>
    <property type="match status" value="1"/>
</dbReference>
<dbReference type="GO" id="GO:0034451">
    <property type="term" value="C:centriolar satellite"/>
    <property type="evidence" value="ECO:0007669"/>
    <property type="project" value="UniProtKB-SubCell"/>
</dbReference>
<protein>
    <recommendedName>
        <fullName evidence="7">Centriolar satellite-associated tubulin polyglutamylase complex regulator 1</fullName>
    </recommendedName>
</protein>
<keyword evidence="10" id="KW-1185">Reference proteome</keyword>
<keyword evidence="2" id="KW-0963">Cytoplasm</keyword>
<evidence type="ECO:0000256" key="4">
    <source>
        <dbReference type="ARBA" id="ARBA00022701"/>
    </source>
</evidence>
<evidence type="ECO:0000256" key="1">
    <source>
        <dbReference type="ARBA" id="ARBA00004607"/>
    </source>
</evidence>
<proteinExistence type="inferred from homology"/>
<dbReference type="InterPro" id="IPR038968">
    <property type="entry name" value="CSTPP1"/>
</dbReference>
<dbReference type="GO" id="GO:0005874">
    <property type="term" value="C:microtubule"/>
    <property type="evidence" value="ECO:0007669"/>
    <property type="project" value="UniProtKB-KW"/>
</dbReference>
<evidence type="ECO:0000256" key="7">
    <source>
        <dbReference type="ARBA" id="ARBA00033769"/>
    </source>
</evidence>